<keyword evidence="4 6" id="KW-0732">Signal</keyword>
<keyword evidence="5" id="KW-0574">Periplasm</keyword>
<name>A0ABU0BCU1_9HYPH</name>
<evidence type="ECO:0000256" key="6">
    <source>
        <dbReference type="SAM" id="SignalP"/>
    </source>
</evidence>
<dbReference type="Gene3D" id="3.40.190.10">
    <property type="entry name" value="Periplasmic binding protein-like II"/>
    <property type="match status" value="2"/>
</dbReference>
<feature type="signal peptide" evidence="6">
    <location>
        <begin position="1"/>
        <end position="27"/>
    </location>
</feature>
<feature type="chain" id="PRO_5046470672" evidence="6">
    <location>
        <begin position="28"/>
        <end position="449"/>
    </location>
</feature>
<sequence length="449" mass="49325">MKRALRICASVVALAAATAAMPVAAMADWLEEAAKPLKGTEVNGIFLDRPGYRAIIKLLPEFEKKTGIKVNYEIVPYENTREKEVLNFTSRGDLTMALVDLVWIGEFAENGWLVPVEELAKDKAITDPNLKLDGFFPLLLEAFGSWGGTVYGLPFDNYSGLLFYNSCKLKEAGFDKPPATWEEVMTVYGPKLTDKSKNQYAYALQSRRGETQSADSFMRFLWPFGGSLLNKEFKSNLMSKESQTGLNFRQDLMKYMPPGVVSFDHAEAVNALAQGQVAMITEWSAFYSTLADPATSKLGDCLAVAPEPAGPAGRLPALGGFSLAVASQATPEQQKATWLFIQWATSEAIAKAYVEAGGVSGRMAVYNDPEIKAKYKFVEPMVASWQAGVPEYRPRFPAWPAISEIVAEWGSKMMLGEVTVEGGSKEIGTRMEAILGKDGYYDGKKKLLQ</sequence>
<dbReference type="InterPro" id="IPR050490">
    <property type="entry name" value="Bact_solute-bd_prot1"/>
</dbReference>
<dbReference type="Pfam" id="PF01547">
    <property type="entry name" value="SBP_bac_1"/>
    <property type="match status" value="1"/>
</dbReference>
<dbReference type="CDD" id="cd13585">
    <property type="entry name" value="PBP2_TMBP_like"/>
    <property type="match status" value="1"/>
</dbReference>
<dbReference type="InterPro" id="IPR006059">
    <property type="entry name" value="SBP"/>
</dbReference>
<dbReference type="PANTHER" id="PTHR43649">
    <property type="entry name" value="ARABINOSE-BINDING PROTEIN-RELATED"/>
    <property type="match status" value="1"/>
</dbReference>
<evidence type="ECO:0000256" key="5">
    <source>
        <dbReference type="ARBA" id="ARBA00022764"/>
    </source>
</evidence>
<keyword evidence="7" id="KW-0762">Sugar transport</keyword>
<dbReference type="EMBL" id="JAUSUI010000005">
    <property type="protein sequence ID" value="MDQ0303642.1"/>
    <property type="molecule type" value="Genomic_DNA"/>
</dbReference>
<gene>
    <name evidence="7" type="ORF">J2S75_002676</name>
</gene>
<evidence type="ECO:0000256" key="4">
    <source>
        <dbReference type="ARBA" id="ARBA00022729"/>
    </source>
</evidence>
<comment type="similarity">
    <text evidence="2">Belongs to the bacterial solute-binding protein 1 family.</text>
</comment>
<keyword evidence="8" id="KW-1185">Reference proteome</keyword>
<protein>
    <submittedName>
        <fullName evidence="7">Multiple sugar transport system substrate-binding protein</fullName>
    </submittedName>
</protein>
<comment type="subcellular location">
    <subcellularLocation>
        <location evidence="1">Periplasm</location>
    </subcellularLocation>
</comment>
<evidence type="ECO:0000313" key="7">
    <source>
        <dbReference type="EMBL" id="MDQ0303642.1"/>
    </source>
</evidence>
<organism evidence="7 8">
    <name type="scientific">Ancylobacter polymorphus</name>
    <dbReference type="NCBI Taxonomy" id="223390"/>
    <lineage>
        <taxon>Bacteria</taxon>
        <taxon>Pseudomonadati</taxon>
        <taxon>Pseudomonadota</taxon>
        <taxon>Alphaproteobacteria</taxon>
        <taxon>Hyphomicrobiales</taxon>
        <taxon>Xanthobacteraceae</taxon>
        <taxon>Ancylobacter</taxon>
    </lineage>
</organism>
<comment type="caution">
    <text evidence="7">The sequence shown here is derived from an EMBL/GenBank/DDBJ whole genome shotgun (WGS) entry which is preliminary data.</text>
</comment>
<dbReference type="PANTHER" id="PTHR43649:SF34">
    <property type="entry name" value="ABC TRANSPORTER PERIPLASMIC-BINDING PROTEIN YCJN-RELATED"/>
    <property type="match status" value="1"/>
</dbReference>
<proteinExistence type="inferred from homology"/>
<dbReference type="Proteomes" id="UP001224682">
    <property type="component" value="Unassembled WGS sequence"/>
</dbReference>
<evidence type="ECO:0000313" key="8">
    <source>
        <dbReference type="Proteomes" id="UP001224682"/>
    </source>
</evidence>
<dbReference type="RefSeq" id="WP_307020354.1">
    <property type="nucleotide sequence ID" value="NZ_JAUSUI010000005.1"/>
</dbReference>
<evidence type="ECO:0000256" key="3">
    <source>
        <dbReference type="ARBA" id="ARBA00022448"/>
    </source>
</evidence>
<accession>A0ABU0BCU1</accession>
<reference evidence="7 8" key="1">
    <citation type="submission" date="2023-07" db="EMBL/GenBank/DDBJ databases">
        <title>Genomic Encyclopedia of Type Strains, Phase IV (KMG-IV): sequencing the most valuable type-strain genomes for metagenomic binning, comparative biology and taxonomic classification.</title>
        <authorList>
            <person name="Goeker M."/>
        </authorList>
    </citation>
    <scope>NUCLEOTIDE SEQUENCE [LARGE SCALE GENOMIC DNA]</scope>
    <source>
        <strain evidence="7 8">DSM 2457</strain>
    </source>
</reference>
<evidence type="ECO:0000256" key="2">
    <source>
        <dbReference type="ARBA" id="ARBA00008520"/>
    </source>
</evidence>
<dbReference type="SUPFAM" id="SSF53850">
    <property type="entry name" value="Periplasmic binding protein-like II"/>
    <property type="match status" value="1"/>
</dbReference>
<keyword evidence="3" id="KW-0813">Transport</keyword>
<evidence type="ECO:0000256" key="1">
    <source>
        <dbReference type="ARBA" id="ARBA00004418"/>
    </source>
</evidence>